<gene>
    <name evidence="2" type="ORF">Vbra_3478</name>
</gene>
<evidence type="ECO:0000313" key="2">
    <source>
        <dbReference type="EMBL" id="CEM36880.1"/>
    </source>
</evidence>
<dbReference type="AlphaFoldDB" id="A0A0G4H050"/>
<dbReference type="OrthoDB" id="51695at2759"/>
<evidence type="ECO:0000313" key="3">
    <source>
        <dbReference type="Proteomes" id="UP000041254"/>
    </source>
</evidence>
<name>A0A0G4H050_VITBC</name>
<evidence type="ECO:0000256" key="1">
    <source>
        <dbReference type="SAM" id="MobiDB-lite"/>
    </source>
</evidence>
<dbReference type="EMBL" id="CDMY01000908">
    <property type="protein sequence ID" value="CEM36880.1"/>
    <property type="molecule type" value="Genomic_DNA"/>
</dbReference>
<organism evidence="2 3">
    <name type="scientific">Vitrella brassicaformis (strain CCMP3155)</name>
    <dbReference type="NCBI Taxonomy" id="1169540"/>
    <lineage>
        <taxon>Eukaryota</taxon>
        <taxon>Sar</taxon>
        <taxon>Alveolata</taxon>
        <taxon>Colpodellida</taxon>
        <taxon>Vitrellaceae</taxon>
        <taxon>Vitrella</taxon>
    </lineage>
</organism>
<feature type="region of interest" description="Disordered" evidence="1">
    <location>
        <begin position="144"/>
        <end position="165"/>
    </location>
</feature>
<keyword evidence="3" id="KW-1185">Reference proteome</keyword>
<dbReference type="Proteomes" id="UP000041254">
    <property type="component" value="Unassembled WGS sequence"/>
</dbReference>
<dbReference type="VEuPathDB" id="CryptoDB:Vbra_3478"/>
<feature type="region of interest" description="Disordered" evidence="1">
    <location>
        <begin position="216"/>
        <end position="266"/>
    </location>
</feature>
<sequence>MVALARQTGRLLYRGEGLDNGIEAMLINKEPDLFEPATYGSERVSHFFKQMDTVLRQRGGRALPSNGHIAVADAAIAAQWGEAASIWPIGDFHWLTFRERQELWTPSDAIHRDHQLPSLSAVSTYLDDVGAAWDTTQTRRLLRRPPEPLLPLKGRRQTSPDADVDDNMPAALVAAMKKGNEVLFSPPRGAAPPIAMPSEALRADLDSGRLTRERIQSLIDDDSDTDSESGDEEGDDDLSSESSGDDSSAAGSDGDGGEGEDGGTNTRRVAFIAVSAKFDDQVREALGIPSI</sequence>
<feature type="compositionally biased region" description="Low complexity" evidence="1">
    <location>
        <begin position="240"/>
        <end position="252"/>
    </location>
</feature>
<feature type="compositionally biased region" description="Acidic residues" evidence="1">
    <location>
        <begin position="219"/>
        <end position="239"/>
    </location>
</feature>
<proteinExistence type="predicted"/>
<dbReference type="InParanoid" id="A0A0G4H050"/>
<protein>
    <submittedName>
        <fullName evidence="2">Uncharacterized protein</fullName>
    </submittedName>
</protein>
<accession>A0A0G4H050</accession>
<reference evidence="2 3" key="1">
    <citation type="submission" date="2014-11" db="EMBL/GenBank/DDBJ databases">
        <authorList>
            <person name="Zhu J."/>
            <person name="Qi W."/>
            <person name="Song R."/>
        </authorList>
    </citation>
    <scope>NUCLEOTIDE SEQUENCE [LARGE SCALE GENOMIC DNA]</scope>
</reference>